<evidence type="ECO:0000313" key="3">
    <source>
        <dbReference type="Proteomes" id="UP001341840"/>
    </source>
</evidence>
<sequence length="112" mass="12843">MESATAFLLILFFTIPLFIIKLFKHNHSPKKSKKPRLPPGPKPWPIVGNIPEMLANKPIFRWMQNIMNDLNTEIACIRLGNIHVILVTSPSIAHEFLMKQDAIFASRPLNWS</sequence>
<evidence type="ECO:0000313" key="2">
    <source>
        <dbReference type="EMBL" id="MED6109901.1"/>
    </source>
</evidence>
<comment type="caution">
    <text evidence="2">The sequence shown here is derived from an EMBL/GenBank/DDBJ whole genome shotgun (WGS) entry which is preliminary data.</text>
</comment>
<dbReference type="InterPro" id="IPR001128">
    <property type="entry name" value="Cyt_P450"/>
</dbReference>
<name>A0ABU6QEI5_9FABA</name>
<feature type="non-terminal residue" evidence="2">
    <location>
        <position position="112"/>
    </location>
</feature>
<evidence type="ECO:0008006" key="4">
    <source>
        <dbReference type="Google" id="ProtNLM"/>
    </source>
</evidence>
<dbReference type="Pfam" id="PF00067">
    <property type="entry name" value="p450"/>
    <property type="match status" value="1"/>
</dbReference>
<dbReference type="InterPro" id="IPR036396">
    <property type="entry name" value="Cyt_P450_sf"/>
</dbReference>
<reference evidence="2 3" key="1">
    <citation type="journal article" date="2023" name="Plants (Basel)">
        <title>Bridging the Gap: Combining Genomics and Transcriptomics Approaches to Understand Stylosanthes scabra, an Orphan Legume from the Brazilian Caatinga.</title>
        <authorList>
            <person name="Ferreira-Neto J.R.C."/>
            <person name="da Silva M.D."/>
            <person name="Binneck E."/>
            <person name="de Melo N.F."/>
            <person name="da Silva R.H."/>
            <person name="de Melo A.L.T.M."/>
            <person name="Pandolfi V."/>
            <person name="Bustamante F.O."/>
            <person name="Brasileiro-Vidal A.C."/>
            <person name="Benko-Iseppon A.M."/>
        </authorList>
    </citation>
    <scope>NUCLEOTIDE SEQUENCE [LARGE SCALE GENOMIC DNA]</scope>
    <source>
        <tissue evidence="2">Leaves</tissue>
    </source>
</reference>
<proteinExistence type="predicted"/>
<keyword evidence="1" id="KW-0472">Membrane</keyword>
<keyword evidence="1" id="KW-0812">Transmembrane</keyword>
<accession>A0ABU6QEI5</accession>
<keyword evidence="3" id="KW-1185">Reference proteome</keyword>
<dbReference type="SUPFAM" id="SSF48264">
    <property type="entry name" value="Cytochrome P450"/>
    <property type="match status" value="1"/>
</dbReference>
<dbReference type="EMBL" id="JASCZI010000192">
    <property type="protein sequence ID" value="MED6109901.1"/>
    <property type="molecule type" value="Genomic_DNA"/>
</dbReference>
<keyword evidence="1" id="KW-1133">Transmembrane helix</keyword>
<gene>
    <name evidence="2" type="ORF">PIB30_037816</name>
</gene>
<dbReference type="Gene3D" id="1.10.630.10">
    <property type="entry name" value="Cytochrome P450"/>
    <property type="match status" value="1"/>
</dbReference>
<dbReference type="PANTHER" id="PTHR24299">
    <property type="entry name" value="CYTOCHROME P450 FAMILY 1"/>
    <property type="match status" value="1"/>
</dbReference>
<dbReference type="Proteomes" id="UP001341840">
    <property type="component" value="Unassembled WGS sequence"/>
</dbReference>
<organism evidence="2 3">
    <name type="scientific">Stylosanthes scabra</name>
    <dbReference type="NCBI Taxonomy" id="79078"/>
    <lineage>
        <taxon>Eukaryota</taxon>
        <taxon>Viridiplantae</taxon>
        <taxon>Streptophyta</taxon>
        <taxon>Embryophyta</taxon>
        <taxon>Tracheophyta</taxon>
        <taxon>Spermatophyta</taxon>
        <taxon>Magnoliopsida</taxon>
        <taxon>eudicotyledons</taxon>
        <taxon>Gunneridae</taxon>
        <taxon>Pentapetalae</taxon>
        <taxon>rosids</taxon>
        <taxon>fabids</taxon>
        <taxon>Fabales</taxon>
        <taxon>Fabaceae</taxon>
        <taxon>Papilionoideae</taxon>
        <taxon>50 kb inversion clade</taxon>
        <taxon>dalbergioids sensu lato</taxon>
        <taxon>Dalbergieae</taxon>
        <taxon>Pterocarpus clade</taxon>
        <taxon>Stylosanthes</taxon>
    </lineage>
</organism>
<feature type="transmembrane region" description="Helical" evidence="1">
    <location>
        <begin position="6"/>
        <end position="23"/>
    </location>
</feature>
<evidence type="ECO:0000256" key="1">
    <source>
        <dbReference type="SAM" id="Phobius"/>
    </source>
</evidence>
<dbReference type="PANTHER" id="PTHR24299:SF52">
    <property type="entry name" value="CYTOCHROME P450"/>
    <property type="match status" value="1"/>
</dbReference>
<protein>
    <recommendedName>
        <fullName evidence="4">Cytochrome P450</fullName>
    </recommendedName>
</protein>